<dbReference type="Proteomes" id="UP000601099">
    <property type="component" value="Unassembled WGS sequence"/>
</dbReference>
<dbReference type="EMBL" id="JADWYK010000005">
    <property type="protein sequence ID" value="MBG8554090.1"/>
    <property type="molecule type" value="Genomic_DNA"/>
</dbReference>
<dbReference type="Gene3D" id="1.20.120.450">
    <property type="entry name" value="dinb family like domain"/>
    <property type="match status" value="1"/>
</dbReference>
<feature type="domain" description="DinB-like" evidence="1">
    <location>
        <begin position="25"/>
        <end position="165"/>
    </location>
</feature>
<evidence type="ECO:0000313" key="3">
    <source>
        <dbReference type="Proteomes" id="UP000601099"/>
    </source>
</evidence>
<dbReference type="SUPFAM" id="SSF109854">
    <property type="entry name" value="DinB/YfiT-like putative metalloenzymes"/>
    <property type="match status" value="1"/>
</dbReference>
<dbReference type="Pfam" id="PF12867">
    <property type="entry name" value="DinB_2"/>
    <property type="match status" value="1"/>
</dbReference>
<proteinExistence type="predicted"/>
<reference evidence="2 3" key="1">
    <citation type="submission" date="2020-11" db="EMBL/GenBank/DDBJ databases">
        <title>Hymenobacter sp.</title>
        <authorList>
            <person name="Kim M.K."/>
        </authorList>
    </citation>
    <scope>NUCLEOTIDE SEQUENCE [LARGE SCALE GENOMIC DNA]</scope>
    <source>
        <strain evidence="2 3">BT594</strain>
    </source>
</reference>
<organism evidence="2 3">
    <name type="scientific">Hymenobacter guriensis</name>
    <dbReference type="NCBI Taxonomy" id="2793065"/>
    <lineage>
        <taxon>Bacteria</taxon>
        <taxon>Pseudomonadati</taxon>
        <taxon>Bacteroidota</taxon>
        <taxon>Cytophagia</taxon>
        <taxon>Cytophagales</taxon>
        <taxon>Hymenobacteraceae</taxon>
        <taxon>Hymenobacter</taxon>
    </lineage>
</organism>
<dbReference type="RefSeq" id="WP_196955110.1">
    <property type="nucleotide sequence ID" value="NZ_JADWYK010000005.1"/>
</dbReference>
<name>A0ABS0L1V3_9BACT</name>
<evidence type="ECO:0000313" key="2">
    <source>
        <dbReference type="EMBL" id="MBG8554090.1"/>
    </source>
</evidence>
<protein>
    <submittedName>
        <fullName evidence="2">DinB family protein</fullName>
    </submittedName>
</protein>
<dbReference type="InterPro" id="IPR024775">
    <property type="entry name" value="DinB-like"/>
</dbReference>
<accession>A0ABS0L1V3</accession>
<dbReference type="InterPro" id="IPR034660">
    <property type="entry name" value="DinB/YfiT-like"/>
</dbReference>
<sequence length="184" mass="21427">MTKRKFRISFGNAQDHSVDYLIGILEDARITTIQSINNLSVEELDWQYKAGWNTIGALLAHIIAVEHYFRIEFIGGRKLTEEENAKWLPALDLGPYVPQLITGELIDSYIDRLTESRRQLVEVLKTVSFEEFTKRIEDYDPETGCDLAWALYHMVEDEIYHRGQISIIRKLYKEQLAINNYSQA</sequence>
<evidence type="ECO:0000259" key="1">
    <source>
        <dbReference type="Pfam" id="PF12867"/>
    </source>
</evidence>
<gene>
    <name evidence="2" type="ORF">I5L79_11070</name>
</gene>
<keyword evidence="3" id="KW-1185">Reference proteome</keyword>
<comment type="caution">
    <text evidence="2">The sequence shown here is derived from an EMBL/GenBank/DDBJ whole genome shotgun (WGS) entry which is preliminary data.</text>
</comment>